<dbReference type="InterPro" id="IPR037883">
    <property type="entry name" value="Knr4/Smi1-like_sf"/>
</dbReference>
<dbReference type="SUPFAM" id="SSF160631">
    <property type="entry name" value="SMI1/KNR4-like"/>
    <property type="match status" value="1"/>
</dbReference>
<dbReference type="RefSeq" id="WP_073786871.1">
    <property type="nucleotide sequence ID" value="NZ_LFBV01000002.1"/>
</dbReference>
<name>A0A1Q4VAG0_9ACTN</name>
<feature type="domain" description="Knr4/Smi1-like" evidence="1">
    <location>
        <begin position="28"/>
        <end position="137"/>
    </location>
</feature>
<keyword evidence="3" id="KW-1185">Reference proteome</keyword>
<proteinExistence type="predicted"/>
<protein>
    <recommendedName>
        <fullName evidence="1">Knr4/Smi1-like domain-containing protein</fullName>
    </recommendedName>
</protein>
<evidence type="ECO:0000259" key="1">
    <source>
        <dbReference type="Pfam" id="PF09346"/>
    </source>
</evidence>
<dbReference type="InterPro" id="IPR018958">
    <property type="entry name" value="Knr4/Smi1-like_dom"/>
</dbReference>
<dbReference type="Gene3D" id="3.40.1580.10">
    <property type="entry name" value="SMI1/KNR4-like"/>
    <property type="match status" value="1"/>
</dbReference>
<dbReference type="Proteomes" id="UP000186455">
    <property type="component" value="Unassembled WGS sequence"/>
</dbReference>
<reference evidence="2 3" key="1">
    <citation type="submission" date="2015-06" db="EMBL/GenBank/DDBJ databases">
        <title>Cloning and characterization of the uncialamcin biosynthetic gene cluster.</title>
        <authorList>
            <person name="Yan X."/>
            <person name="Huang T."/>
            <person name="Ge H."/>
            <person name="Shen B."/>
        </authorList>
    </citation>
    <scope>NUCLEOTIDE SEQUENCE [LARGE SCALE GENOMIC DNA]</scope>
    <source>
        <strain evidence="2 3">DCA2648</strain>
    </source>
</reference>
<dbReference type="AlphaFoldDB" id="A0A1Q4VAG0"/>
<evidence type="ECO:0000313" key="2">
    <source>
        <dbReference type="EMBL" id="OKH94838.1"/>
    </source>
</evidence>
<organism evidence="2 3">
    <name type="scientific">Streptomyces uncialis</name>
    <dbReference type="NCBI Taxonomy" id="1048205"/>
    <lineage>
        <taxon>Bacteria</taxon>
        <taxon>Bacillati</taxon>
        <taxon>Actinomycetota</taxon>
        <taxon>Actinomycetes</taxon>
        <taxon>Kitasatosporales</taxon>
        <taxon>Streptomycetaceae</taxon>
        <taxon>Streptomyces</taxon>
    </lineage>
</organism>
<dbReference type="EMBL" id="LFBV01000002">
    <property type="protein sequence ID" value="OKH94838.1"/>
    <property type="molecule type" value="Genomic_DNA"/>
</dbReference>
<evidence type="ECO:0000313" key="3">
    <source>
        <dbReference type="Proteomes" id="UP000186455"/>
    </source>
</evidence>
<comment type="caution">
    <text evidence="2">The sequence shown here is derived from an EMBL/GenBank/DDBJ whole genome shotgun (WGS) entry which is preliminary data.</text>
</comment>
<accession>A0A1Q4VAG0</accession>
<dbReference type="Pfam" id="PF09346">
    <property type="entry name" value="SMI1_KNR4"/>
    <property type="match status" value="1"/>
</dbReference>
<gene>
    <name evidence="2" type="ORF">AB852_11810</name>
</gene>
<sequence>MTPDPLLLRALIDASPLIDGLPGGVPGEWIAAAEATVGPLPASYRWWLSTYRAGRVGVGVLADVAPPPHHDDTAEDITAGWRRADQDRLWFCAESDGGGDRYGFALDRPRGAEYQIVRRDPWTGEEEPFANTFAGFLTVSAARESGFRDGPVPDLARLWRSVPGVRLDNGTTVYGPHLLTARNTAHRVRDRAPHWTLVGDDGAGHGYLTRHHGRDRTSVYRADLGALDGDVAATGERVTGDLVAWLSGLSELSDPA</sequence>